<dbReference type="eggNOG" id="COG3652">
    <property type="taxonomic scope" value="Bacteria"/>
</dbReference>
<keyword evidence="4" id="KW-1185">Reference proteome</keyword>
<dbReference type="EMBL" id="AP012320">
    <property type="protein sequence ID" value="BAL95813.1"/>
    <property type="molecule type" value="Genomic_DNA"/>
</dbReference>
<protein>
    <recommendedName>
        <fullName evidence="2">DUF4142 domain-containing protein</fullName>
    </recommendedName>
</protein>
<dbReference type="STRING" id="983917.RGE_24720"/>
<evidence type="ECO:0000313" key="3">
    <source>
        <dbReference type="EMBL" id="BAL95813.1"/>
    </source>
</evidence>
<dbReference type="PANTHER" id="PTHR38593">
    <property type="entry name" value="BLR2558 PROTEIN"/>
    <property type="match status" value="1"/>
</dbReference>
<dbReference type="KEGG" id="rge:RGE_24720"/>
<proteinExistence type="predicted"/>
<dbReference type="AlphaFoldDB" id="I0HS26"/>
<dbReference type="Pfam" id="PF13628">
    <property type="entry name" value="DUF4142"/>
    <property type="match status" value="1"/>
</dbReference>
<gene>
    <name evidence="3" type="ordered locus">RGE_24720</name>
</gene>
<keyword evidence="1" id="KW-0732">Signal</keyword>
<evidence type="ECO:0000313" key="4">
    <source>
        <dbReference type="Proteomes" id="UP000007883"/>
    </source>
</evidence>
<dbReference type="InterPro" id="IPR012347">
    <property type="entry name" value="Ferritin-like"/>
</dbReference>
<feature type="domain" description="DUF4142" evidence="2">
    <location>
        <begin position="49"/>
        <end position="183"/>
    </location>
</feature>
<dbReference type="PATRIC" id="fig|983917.3.peg.2405"/>
<feature type="signal peptide" evidence="1">
    <location>
        <begin position="1"/>
        <end position="25"/>
    </location>
</feature>
<dbReference type="Proteomes" id="UP000007883">
    <property type="component" value="Chromosome"/>
</dbReference>
<evidence type="ECO:0000256" key="1">
    <source>
        <dbReference type="SAM" id="SignalP"/>
    </source>
</evidence>
<accession>I0HS26</accession>
<reference evidence="3 4" key="1">
    <citation type="journal article" date="2012" name="J. Bacteriol.">
        <title>Complete genome sequence of phototrophic betaproteobacterium Rubrivivax gelatinosus IL144.</title>
        <authorList>
            <person name="Nagashima S."/>
            <person name="Kamimura A."/>
            <person name="Shimizu T."/>
            <person name="Nakamura-isaki S."/>
            <person name="Aono E."/>
            <person name="Sakamoto K."/>
            <person name="Ichikawa N."/>
            <person name="Nakazawa H."/>
            <person name="Sekine M."/>
            <person name="Yamazaki S."/>
            <person name="Fujita N."/>
            <person name="Shimada K."/>
            <person name="Hanada S."/>
            <person name="Nagashima K.V.P."/>
        </authorList>
    </citation>
    <scope>NUCLEOTIDE SEQUENCE [LARGE SCALE GENOMIC DNA]</scope>
    <source>
        <strain evidence="4">NBRC 100245 / IL144</strain>
    </source>
</reference>
<organism evidence="3 4">
    <name type="scientific">Rubrivivax gelatinosus (strain NBRC 100245 / IL144)</name>
    <dbReference type="NCBI Taxonomy" id="983917"/>
    <lineage>
        <taxon>Bacteria</taxon>
        <taxon>Pseudomonadati</taxon>
        <taxon>Pseudomonadota</taxon>
        <taxon>Betaproteobacteria</taxon>
        <taxon>Burkholderiales</taxon>
        <taxon>Sphaerotilaceae</taxon>
        <taxon>Rubrivivax</taxon>
    </lineage>
</organism>
<name>I0HS26_RUBGI</name>
<dbReference type="Gene3D" id="1.20.1260.10">
    <property type="match status" value="1"/>
</dbReference>
<feature type="chain" id="PRO_5003629190" description="DUF4142 domain-containing protein" evidence="1">
    <location>
        <begin position="26"/>
        <end position="191"/>
    </location>
</feature>
<sequence>MMNDTRTLRFALIAAVAALAGTAGAQTAAPPAATASAAAPAHRDVSRGDRHFLEKAAAGGMAEVALGNMARERGGSDAVRQYGELMVRDHTGANEQVNRLAVARGVGTPTESDRHQRRTMERLGKLKGADFDQEFAKAMVEDHESTVELFEKQSKRGDDAELKAFATKTLPTLREHLEGARALRQKVQASR</sequence>
<dbReference type="InterPro" id="IPR025419">
    <property type="entry name" value="DUF4142"/>
</dbReference>
<evidence type="ECO:0000259" key="2">
    <source>
        <dbReference type="Pfam" id="PF13628"/>
    </source>
</evidence>
<dbReference type="HOGENOM" id="CLU_079636_1_0_4"/>
<dbReference type="PANTHER" id="PTHR38593:SF1">
    <property type="entry name" value="BLR2558 PROTEIN"/>
    <property type="match status" value="1"/>
</dbReference>